<evidence type="ECO:0008006" key="3">
    <source>
        <dbReference type="Google" id="ProtNLM"/>
    </source>
</evidence>
<dbReference type="AlphaFoldDB" id="A0A943YZB8"/>
<dbReference type="EMBL" id="JAGZSV010000139">
    <property type="protein sequence ID" value="MBS6941222.1"/>
    <property type="molecule type" value="Genomic_DNA"/>
</dbReference>
<gene>
    <name evidence="1" type="ORF">KH142_07085</name>
</gene>
<accession>A0A943YZB8</accession>
<dbReference type="Gene3D" id="3.40.50.300">
    <property type="entry name" value="P-loop containing nucleotide triphosphate hydrolases"/>
    <property type="match status" value="1"/>
</dbReference>
<dbReference type="Proteomes" id="UP000727506">
    <property type="component" value="Unassembled WGS sequence"/>
</dbReference>
<reference evidence="1" key="1">
    <citation type="submission" date="2021-02" db="EMBL/GenBank/DDBJ databases">
        <title>Infant gut strain persistence is associated with maternal origin, phylogeny, and functional potential including surface adhesion and iron acquisition.</title>
        <authorList>
            <person name="Lou Y.C."/>
        </authorList>
    </citation>
    <scope>NUCLEOTIDE SEQUENCE</scope>
    <source>
        <strain evidence="1">L2_039_000G1_dasL2_039_000G1_concoct_11</strain>
    </source>
</reference>
<evidence type="ECO:0000313" key="2">
    <source>
        <dbReference type="Proteomes" id="UP000727506"/>
    </source>
</evidence>
<dbReference type="InterPro" id="IPR027417">
    <property type="entry name" value="P-loop_NTPase"/>
</dbReference>
<evidence type="ECO:0000313" key="1">
    <source>
        <dbReference type="EMBL" id="MBS6941222.1"/>
    </source>
</evidence>
<comment type="caution">
    <text evidence="1">The sequence shown here is derived from an EMBL/GenBank/DDBJ whole genome shotgun (WGS) entry which is preliminary data.</text>
</comment>
<name>A0A943YZB8_9ACTN</name>
<proteinExistence type="predicted"/>
<organism evidence="1 2">
    <name type="scientific">Slackia piriformis</name>
    <dbReference type="NCBI Taxonomy" id="626934"/>
    <lineage>
        <taxon>Bacteria</taxon>
        <taxon>Bacillati</taxon>
        <taxon>Actinomycetota</taxon>
        <taxon>Coriobacteriia</taxon>
        <taxon>Eggerthellales</taxon>
        <taxon>Eggerthellaceae</taxon>
        <taxon>Slackia</taxon>
    </lineage>
</organism>
<sequence length="490" mass="53711">MASRRGCQQATYSWCDSYGRTEGRAATELTNAYGMAPHPWQAGVLNDWLALDDSGRLLNSLCLLDVPRQNGKTGVCDPRETWGLVKRGEWILHTAQEYQTAKKAFDRLRAKFGDCKNDPRARYPELNRLVERYTTSANQMVLDLTNGGHIEFRTRGSSTQMGRGGTFDLVVVDEAQDYTDEQDAALSPLNSAAPHGSPQTILMGTVPDPKRGSAGEVFARLRSMLRDSPERGFCIHEWSVAELPEDVGDRDLWYMTNPSLGYQLLESALLKDSKSMTPEKFAMEHLGWHPSFVAAAQHPISAASWAKAKTGAPPEDGVKAYGVKFSPDGASAALSVAIRPDEGPAYVELVRCFRPSDELGDIAEWLGTRQDEAAVAVIDGQGGAQTLHDRLRDEYDVPRDWVVRPTVADATSAYFAIANAAEEGTLEHFGQEPLDDSATKCTKRRIGTKGGWGFESADGADACLVESAALAHWGATTTNRDQRKELLIGW</sequence>
<protein>
    <recommendedName>
        <fullName evidence="3">Terminase</fullName>
    </recommendedName>
</protein>